<evidence type="ECO:0000256" key="3">
    <source>
        <dbReference type="PROSITE-ProRule" id="PRU00267"/>
    </source>
</evidence>
<evidence type="ECO:0000259" key="5">
    <source>
        <dbReference type="PROSITE" id="PS50118"/>
    </source>
</evidence>
<dbReference type="GO" id="GO:0001228">
    <property type="term" value="F:DNA-binding transcription activator activity, RNA polymerase II-specific"/>
    <property type="evidence" value="ECO:0007669"/>
    <property type="project" value="TreeGrafter"/>
</dbReference>
<keyword evidence="2" id="KW-0804">Transcription</keyword>
<feature type="compositionally biased region" description="Basic and acidic residues" evidence="4">
    <location>
        <begin position="142"/>
        <end position="157"/>
    </location>
</feature>
<dbReference type="GO" id="GO:0030154">
    <property type="term" value="P:cell differentiation"/>
    <property type="evidence" value="ECO:0007669"/>
    <property type="project" value="TreeGrafter"/>
</dbReference>
<keyword evidence="1 3" id="KW-0238">DNA-binding</keyword>
<dbReference type="CDD" id="cd01389">
    <property type="entry name" value="HMG-box_ROX1-like"/>
    <property type="match status" value="1"/>
</dbReference>
<evidence type="ECO:0000313" key="7">
    <source>
        <dbReference type="Proteomes" id="UP001163798"/>
    </source>
</evidence>
<accession>A0AA38NHT1</accession>
<feature type="region of interest" description="Disordered" evidence="4">
    <location>
        <begin position="142"/>
        <end position="162"/>
    </location>
</feature>
<organism evidence="6 7">
    <name type="scientific">Lentinula aff. detonsa</name>
    <dbReference type="NCBI Taxonomy" id="2804958"/>
    <lineage>
        <taxon>Eukaryota</taxon>
        <taxon>Fungi</taxon>
        <taxon>Dikarya</taxon>
        <taxon>Basidiomycota</taxon>
        <taxon>Agaricomycotina</taxon>
        <taxon>Agaricomycetes</taxon>
        <taxon>Agaricomycetidae</taxon>
        <taxon>Agaricales</taxon>
        <taxon>Marasmiineae</taxon>
        <taxon>Omphalotaceae</taxon>
        <taxon>Lentinula</taxon>
    </lineage>
</organism>
<feature type="region of interest" description="Disordered" evidence="4">
    <location>
        <begin position="1"/>
        <end position="122"/>
    </location>
</feature>
<feature type="region of interest" description="Disordered" evidence="4">
    <location>
        <begin position="206"/>
        <end position="228"/>
    </location>
</feature>
<feature type="compositionally biased region" description="Basic and acidic residues" evidence="4">
    <location>
        <begin position="111"/>
        <end position="122"/>
    </location>
</feature>
<keyword evidence="7" id="KW-1185">Reference proteome</keyword>
<keyword evidence="3" id="KW-0539">Nucleus</keyword>
<sequence>MPPLRTHDAPPQVVESDTESPSSPTLAIIAPTPRSFTFPVSHTLDAPTFSTPSTSPFEPGLYSSHLTSPASSNLLTTPPLSRTLSPNPSVSSVSLLSIPSTSSGRKSASLDAERRPRKGDNAYIKRPENAFILFRRKCCAEEEASRQDDTKKRRQADLSKTISQQWKALSAGERQYWEDRADERKKVHQEMYPDYVYRPQRVRDHDGKARNRKYTKRKTTTGKQGDLNGVSAYVIPSASVGRSTSAPTPPPSSYQTIHIPNMFPSYASSSLLPMISQRTGYVGNADGIMANFDFYPDNLPAPHGNPHFEAGLQPSELHQNVFNFSGHDSMWSGNRGEAQLQPPSLNIDSLSISSSAASSPISGPFTPSSSVLSYPPSGFGGWTGAPRSDTWDFNQQMSANMDVQAGVPTSHEMDGFFNPWDPSEVWQREQSVLLRNDFDLDVIPPIELKIPEYPDSAACIGIPSEDLEAGGYPRELRDYSDASYGSEFWSLN</sequence>
<proteinExistence type="predicted"/>
<feature type="DNA-binding region" description="HMG box" evidence="3">
    <location>
        <begin position="124"/>
        <end position="196"/>
    </location>
</feature>
<feature type="compositionally biased region" description="Low complexity" evidence="4">
    <location>
        <begin position="66"/>
        <end position="103"/>
    </location>
</feature>
<dbReference type="InterPro" id="IPR036910">
    <property type="entry name" value="HMG_box_dom_sf"/>
</dbReference>
<dbReference type="PANTHER" id="PTHR10270:SF161">
    <property type="entry name" value="SEX-DETERMINING REGION Y PROTEIN"/>
    <property type="match status" value="1"/>
</dbReference>
<feature type="compositionally biased region" description="Basic residues" evidence="4">
    <location>
        <begin position="210"/>
        <end position="220"/>
    </location>
</feature>
<dbReference type="SMART" id="SM00398">
    <property type="entry name" value="HMG"/>
    <property type="match status" value="1"/>
</dbReference>
<dbReference type="GO" id="GO:0000978">
    <property type="term" value="F:RNA polymerase II cis-regulatory region sequence-specific DNA binding"/>
    <property type="evidence" value="ECO:0007669"/>
    <property type="project" value="TreeGrafter"/>
</dbReference>
<evidence type="ECO:0000256" key="2">
    <source>
        <dbReference type="ARBA" id="ARBA00023163"/>
    </source>
</evidence>
<dbReference type="Proteomes" id="UP001163798">
    <property type="component" value="Unassembled WGS sequence"/>
</dbReference>
<dbReference type="Pfam" id="PF00505">
    <property type="entry name" value="HMG_box"/>
    <property type="match status" value="1"/>
</dbReference>
<evidence type="ECO:0000256" key="1">
    <source>
        <dbReference type="ARBA" id="ARBA00023125"/>
    </source>
</evidence>
<dbReference type="AlphaFoldDB" id="A0AA38NHT1"/>
<protein>
    <recommendedName>
        <fullName evidence="5">HMG box domain-containing protein</fullName>
    </recommendedName>
</protein>
<dbReference type="Gene3D" id="1.10.30.10">
    <property type="entry name" value="High mobility group box domain"/>
    <property type="match status" value="1"/>
</dbReference>
<dbReference type="PANTHER" id="PTHR10270">
    <property type="entry name" value="SOX TRANSCRIPTION FACTOR"/>
    <property type="match status" value="1"/>
</dbReference>
<evidence type="ECO:0000313" key="6">
    <source>
        <dbReference type="EMBL" id="KAJ3781757.1"/>
    </source>
</evidence>
<dbReference type="PROSITE" id="PS50118">
    <property type="entry name" value="HMG_BOX_2"/>
    <property type="match status" value="1"/>
</dbReference>
<reference evidence="6" key="1">
    <citation type="submission" date="2022-08" db="EMBL/GenBank/DDBJ databases">
        <authorList>
            <consortium name="DOE Joint Genome Institute"/>
            <person name="Min B."/>
            <person name="Riley R."/>
            <person name="Sierra-Patev S."/>
            <person name="Naranjo-Ortiz M."/>
            <person name="Looney B."/>
            <person name="Konkel Z."/>
            <person name="Slot J.C."/>
            <person name="Sakamoto Y."/>
            <person name="Steenwyk J.L."/>
            <person name="Rokas A."/>
            <person name="Carro J."/>
            <person name="Camarero S."/>
            <person name="Ferreira P."/>
            <person name="Molpeceres G."/>
            <person name="Ruiz-Duenas F.J."/>
            <person name="Serrano A."/>
            <person name="Henrissat B."/>
            <person name="Drula E."/>
            <person name="Hughes K.W."/>
            <person name="Mata J.L."/>
            <person name="Ishikawa N.K."/>
            <person name="Vargas-Isla R."/>
            <person name="Ushijima S."/>
            <person name="Smith C.A."/>
            <person name="Ahrendt S."/>
            <person name="Andreopoulos W."/>
            <person name="He G."/>
            <person name="Labutti K."/>
            <person name="Lipzen A."/>
            <person name="Ng V."/>
            <person name="Sandor L."/>
            <person name="Barry K."/>
            <person name="Martinez A.T."/>
            <person name="Xiao Y."/>
            <person name="Gibbons J.G."/>
            <person name="Terashima K."/>
            <person name="Hibbett D.S."/>
            <person name="Grigoriev I.V."/>
        </authorList>
    </citation>
    <scope>NUCLEOTIDE SEQUENCE</scope>
    <source>
        <strain evidence="6">TFB10291</strain>
    </source>
</reference>
<dbReference type="SUPFAM" id="SSF47095">
    <property type="entry name" value="HMG-box"/>
    <property type="match status" value="1"/>
</dbReference>
<dbReference type="GO" id="GO:0005634">
    <property type="term" value="C:nucleus"/>
    <property type="evidence" value="ECO:0007669"/>
    <property type="project" value="UniProtKB-UniRule"/>
</dbReference>
<dbReference type="InterPro" id="IPR009071">
    <property type="entry name" value="HMG_box_dom"/>
</dbReference>
<feature type="domain" description="HMG box" evidence="5">
    <location>
        <begin position="124"/>
        <end position="196"/>
    </location>
</feature>
<name>A0AA38NHT1_9AGAR</name>
<dbReference type="InterPro" id="IPR050140">
    <property type="entry name" value="SRY-related_HMG-box_TF-like"/>
</dbReference>
<evidence type="ECO:0000256" key="4">
    <source>
        <dbReference type="SAM" id="MobiDB-lite"/>
    </source>
</evidence>
<comment type="caution">
    <text evidence="6">The sequence shown here is derived from an EMBL/GenBank/DDBJ whole genome shotgun (WGS) entry which is preliminary data.</text>
</comment>
<gene>
    <name evidence="6" type="ORF">GGU10DRAFT_276978</name>
</gene>
<dbReference type="EMBL" id="MU793527">
    <property type="protein sequence ID" value="KAJ3781757.1"/>
    <property type="molecule type" value="Genomic_DNA"/>
</dbReference>